<keyword evidence="6" id="KW-0489">Methyltransferase</keyword>
<proteinExistence type="predicted"/>
<dbReference type="InterPro" id="IPR038071">
    <property type="entry name" value="UROD/MetE-like_sf"/>
</dbReference>
<feature type="compositionally biased region" description="Basic and acidic residues" evidence="4">
    <location>
        <begin position="1"/>
        <end position="19"/>
    </location>
</feature>
<comment type="caution">
    <text evidence="6">The sequence shown here is derived from an EMBL/GenBank/DDBJ whole genome shotgun (WGS) entry which is preliminary data.</text>
</comment>
<dbReference type="RefSeq" id="WP_338006944.1">
    <property type="nucleotide sequence ID" value="NZ_JAOPKB010000001.1"/>
</dbReference>
<keyword evidence="3" id="KW-0862">Zinc</keyword>
<evidence type="ECO:0000256" key="1">
    <source>
        <dbReference type="ARBA" id="ARBA00001947"/>
    </source>
</evidence>
<dbReference type="PANTHER" id="PTHR30519">
    <property type="entry name" value="5-METHYLTETRAHYDROPTEROYLTRIGLUTAMATE--HOMOCYSTEINE METHYLTRANSFERASE"/>
    <property type="match status" value="1"/>
</dbReference>
<dbReference type="GO" id="GO:0032259">
    <property type="term" value="P:methylation"/>
    <property type="evidence" value="ECO:0007669"/>
    <property type="project" value="UniProtKB-KW"/>
</dbReference>
<reference evidence="6 7" key="1">
    <citation type="submission" date="2022-09" db="EMBL/GenBank/DDBJ databases">
        <title>Enrichment on poylsaccharides allowed isolation of novel metabolic and taxonomic groups of Haloarchaea.</title>
        <authorList>
            <person name="Sorokin D.Y."/>
            <person name="Elcheninov A.G."/>
            <person name="Khizhniak T.V."/>
            <person name="Kolganova T.V."/>
            <person name="Kublanov I.V."/>
        </authorList>
    </citation>
    <scope>NUCLEOTIDE SEQUENCE [LARGE SCALE GENOMIC DNA]</scope>
    <source>
        <strain evidence="6 7">AArc-m2/3/4</strain>
    </source>
</reference>
<evidence type="ECO:0000256" key="3">
    <source>
        <dbReference type="ARBA" id="ARBA00022833"/>
    </source>
</evidence>
<dbReference type="EMBL" id="JAOPKB010000001">
    <property type="protein sequence ID" value="MCU4971766.1"/>
    <property type="molecule type" value="Genomic_DNA"/>
</dbReference>
<dbReference type="NCBIfam" id="NF003317">
    <property type="entry name" value="PRK04326.1"/>
    <property type="match status" value="1"/>
</dbReference>
<sequence>MSTTTRERFRPPDHPHDHFLLTTTVGSYPKPKWLDQLHDRREGERTAEDEPTPEWTESVTDATRLITAEHERCGLDVVGDGEVRRREMVEHFAHRTDGIEFHGPVKVWGHNCFCKPSVVDPIERSEPWLLEEFEVANEAAERPVKVPITGPYTLARFSFDEVYGDTKTLALEYAPLVAETVERLVDAGARYVQIDEPALSQVPDDHEIVGACLERIVRDVPDDVRVGLHVCYGDYSRLYPEVLEFPIDEFDVELLNGEYDQLEVFTEPEFTLDFAIGVVDNHDATVESVAEIKENIRQGLRVVPPERLTVSPDCGLKLLPRDVAAEKLENMVRAARELEAELDAGVVDVPDHG</sequence>
<dbReference type="SUPFAM" id="SSF51726">
    <property type="entry name" value="UROD/MetE-like"/>
    <property type="match status" value="1"/>
</dbReference>
<keyword evidence="7" id="KW-1185">Reference proteome</keyword>
<feature type="region of interest" description="Disordered" evidence="4">
    <location>
        <begin position="1"/>
        <end position="23"/>
    </location>
</feature>
<evidence type="ECO:0000256" key="4">
    <source>
        <dbReference type="SAM" id="MobiDB-lite"/>
    </source>
</evidence>
<dbReference type="GO" id="GO:0008705">
    <property type="term" value="F:methionine synthase activity"/>
    <property type="evidence" value="ECO:0007669"/>
    <property type="project" value="UniProtKB-EC"/>
</dbReference>
<gene>
    <name evidence="6" type="ORF">OB955_03310</name>
</gene>
<organism evidence="6 7">
    <name type="scientific">Natronoglomus mannanivorans</name>
    <dbReference type="NCBI Taxonomy" id="2979990"/>
    <lineage>
        <taxon>Archaea</taxon>
        <taxon>Methanobacteriati</taxon>
        <taxon>Methanobacteriota</taxon>
        <taxon>Stenosarchaea group</taxon>
        <taxon>Halobacteria</taxon>
        <taxon>Halobacteriales</taxon>
        <taxon>Natrialbaceae</taxon>
        <taxon>Natronoglomus</taxon>
    </lineage>
</organism>
<feature type="domain" description="Cobalamin-independent methionine synthase MetE C-terminal/archaeal" evidence="5">
    <location>
        <begin position="21"/>
        <end position="336"/>
    </location>
</feature>
<evidence type="ECO:0000313" key="6">
    <source>
        <dbReference type="EMBL" id="MCU4971766.1"/>
    </source>
</evidence>
<evidence type="ECO:0000256" key="2">
    <source>
        <dbReference type="ARBA" id="ARBA00022723"/>
    </source>
</evidence>
<dbReference type="Proteomes" id="UP001320972">
    <property type="component" value="Unassembled WGS sequence"/>
</dbReference>
<name>A0ABT2QA48_9EURY</name>
<keyword evidence="2" id="KW-0479">Metal-binding</keyword>
<dbReference type="Gene3D" id="3.20.20.210">
    <property type="match status" value="1"/>
</dbReference>
<dbReference type="EC" id="2.1.1.13" evidence="6"/>
<dbReference type="CDD" id="cd03311">
    <property type="entry name" value="CIMS_C_terminal_like"/>
    <property type="match status" value="1"/>
</dbReference>
<keyword evidence="6" id="KW-0808">Transferase</keyword>
<comment type="cofactor">
    <cofactor evidence="1">
        <name>Zn(2+)</name>
        <dbReference type="ChEBI" id="CHEBI:29105"/>
    </cofactor>
</comment>
<dbReference type="Pfam" id="PF01717">
    <property type="entry name" value="Meth_synt_2"/>
    <property type="match status" value="1"/>
</dbReference>
<evidence type="ECO:0000313" key="7">
    <source>
        <dbReference type="Proteomes" id="UP001320972"/>
    </source>
</evidence>
<evidence type="ECO:0000259" key="5">
    <source>
        <dbReference type="Pfam" id="PF01717"/>
    </source>
</evidence>
<dbReference type="InterPro" id="IPR002629">
    <property type="entry name" value="Met_Synth_C/arc"/>
</dbReference>
<accession>A0ABT2QA48</accession>
<protein>
    <submittedName>
        <fullName evidence="6">Methionine synthase</fullName>
        <ecNumber evidence="6">2.1.1.13</ecNumber>
    </submittedName>
</protein>